<dbReference type="InterPro" id="IPR003594">
    <property type="entry name" value="HATPase_dom"/>
</dbReference>
<dbReference type="GO" id="GO:0000155">
    <property type="term" value="F:phosphorelay sensor kinase activity"/>
    <property type="evidence" value="ECO:0007669"/>
    <property type="project" value="InterPro"/>
</dbReference>
<reference evidence="15 16" key="1">
    <citation type="submission" date="2020-01" db="EMBL/GenBank/DDBJ databases">
        <title>Investigation of new actinobacteria for the biodesulphurisation of diesel fuel.</title>
        <authorList>
            <person name="Athi Narayanan S.M."/>
        </authorList>
    </citation>
    <scope>NUCLEOTIDE SEQUENCE [LARGE SCALE GENOMIC DNA]</scope>
    <source>
        <strain evidence="15 16">213E</strain>
    </source>
</reference>
<dbReference type="EMBL" id="JAADZU010000101">
    <property type="protein sequence ID" value="NDK92135.1"/>
    <property type="molecule type" value="Genomic_DNA"/>
</dbReference>
<dbReference type="FunFam" id="1.10.287.130:FF:000001">
    <property type="entry name" value="Two-component sensor histidine kinase"/>
    <property type="match status" value="1"/>
</dbReference>
<gene>
    <name evidence="15" type="ORF">GYA93_21580</name>
</gene>
<dbReference type="PRINTS" id="PR00344">
    <property type="entry name" value="BCTRLSENSOR"/>
</dbReference>
<keyword evidence="16" id="KW-1185">Reference proteome</keyword>
<proteinExistence type="predicted"/>
<dbReference type="Pfam" id="PF00672">
    <property type="entry name" value="HAMP"/>
    <property type="match status" value="1"/>
</dbReference>
<dbReference type="CDD" id="cd00082">
    <property type="entry name" value="HisKA"/>
    <property type="match status" value="1"/>
</dbReference>
<evidence type="ECO:0000256" key="10">
    <source>
        <dbReference type="ARBA" id="ARBA00023136"/>
    </source>
</evidence>
<dbReference type="SUPFAM" id="SSF47384">
    <property type="entry name" value="Homodimeric domain of signal transducing histidine kinase"/>
    <property type="match status" value="1"/>
</dbReference>
<evidence type="ECO:0000256" key="3">
    <source>
        <dbReference type="ARBA" id="ARBA00012438"/>
    </source>
</evidence>
<protein>
    <recommendedName>
        <fullName evidence="3">histidine kinase</fullName>
        <ecNumber evidence="3">2.7.13.3</ecNumber>
    </recommendedName>
</protein>
<keyword evidence="5" id="KW-0808">Transferase</keyword>
<feature type="transmembrane region" description="Helical" evidence="12">
    <location>
        <begin position="20"/>
        <end position="43"/>
    </location>
</feature>
<dbReference type="CDD" id="cd00075">
    <property type="entry name" value="HATPase"/>
    <property type="match status" value="1"/>
</dbReference>
<dbReference type="Pfam" id="PF00512">
    <property type="entry name" value="HisKA"/>
    <property type="match status" value="1"/>
</dbReference>
<dbReference type="InterPro" id="IPR036890">
    <property type="entry name" value="HATPase_C_sf"/>
</dbReference>
<feature type="domain" description="Histidine kinase" evidence="13">
    <location>
        <begin position="229"/>
        <end position="443"/>
    </location>
</feature>
<dbReference type="InterPro" id="IPR004358">
    <property type="entry name" value="Sig_transdc_His_kin-like_C"/>
</dbReference>
<dbReference type="InterPro" id="IPR003661">
    <property type="entry name" value="HisK_dim/P_dom"/>
</dbReference>
<dbReference type="CDD" id="cd06225">
    <property type="entry name" value="HAMP"/>
    <property type="match status" value="1"/>
</dbReference>
<evidence type="ECO:0000256" key="11">
    <source>
        <dbReference type="SAM" id="MobiDB-lite"/>
    </source>
</evidence>
<dbReference type="AlphaFoldDB" id="A0A7K3LV18"/>
<dbReference type="Proteomes" id="UP000466307">
    <property type="component" value="Unassembled WGS sequence"/>
</dbReference>
<organism evidence="15 16">
    <name type="scientific">Gordonia desulfuricans</name>
    <dbReference type="NCBI Taxonomy" id="89051"/>
    <lineage>
        <taxon>Bacteria</taxon>
        <taxon>Bacillati</taxon>
        <taxon>Actinomycetota</taxon>
        <taxon>Actinomycetes</taxon>
        <taxon>Mycobacteriales</taxon>
        <taxon>Gordoniaceae</taxon>
        <taxon>Gordonia</taxon>
    </lineage>
</organism>
<evidence type="ECO:0000259" key="14">
    <source>
        <dbReference type="PROSITE" id="PS50885"/>
    </source>
</evidence>
<keyword evidence="6 12" id="KW-0812">Transmembrane</keyword>
<dbReference type="InterPro" id="IPR005467">
    <property type="entry name" value="His_kinase_dom"/>
</dbReference>
<dbReference type="PROSITE" id="PS50109">
    <property type="entry name" value="HIS_KIN"/>
    <property type="match status" value="1"/>
</dbReference>
<feature type="domain" description="HAMP" evidence="14">
    <location>
        <begin position="161"/>
        <end position="214"/>
    </location>
</feature>
<dbReference type="PANTHER" id="PTHR45436">
    <property type="entry name" value="SENSOR HISTIDINE KINASE YKOH"/>
    <property type="match status" value="1"/>
</dbReference>
<evidence type="ECO:0000256" key="2">
    <source>
        <dbReference type="ARBA" id="ARBA00004236"/>
    </source>
</evidence>
<evidence type="ECO:0000256" key="12">
    <source>
        <dbReference type="SAM" id="Phobius"/>
    </source>
</evidence>
<keyword evidence="7 15" id="KW-0418">Kinase</keyword>
<feature type="transmembrane region" description="Helical" evidence="12">
    <location>
        <begin position="137"/>
        <end position="160"/>
    </location>
</feature>
<dbReference type="SMART" id="SM00387">
    <property type="entry name" value="HATPase_c"/>
    <property type="match status" value="1"/>
</dbReference>
<keyword evidence="8 12" id="KW-1133">Transmembrane helix</keyword>
<evidence type="ECO:0000313" key="16">
    <source>
        <dbReference type="Proteomes" id="UP000466307"/>
    </source>
</evidence>
<comment type="subcellular location">
    <subcellularLocation>
        <location evidence="2">Cell membrane</location>
    </subcellularLocation>
</comment>
<keyword evidence="4" id="KW-0597">Phosphoprotein</keyword>
<dbReference type="SUPFAM" id="SSF158472">
    <property type="entry name" value="HAMP domain-like"/>
    <property type="match status" value="1"/>
</dbReference>
<dbReference type="SMART" id="SM00304">
    <property type="entry name" value="HAMP"/>
    <property type="match status" value="1"/>
</dbReference>
<name>A0A7K3LV18_9ACTN</name>
<feature type="region of interest" description="Disordered" evidence="11">
    <location>
        <begin position="436"/>
        <end position="473"/>
    </location>
</feature>
<sequence length="473" mass="49951">MVRLRRRITGGSLQARVTLAAVAVVTLALVAIIAIGATLFTVASNQAAEALLADREALAQQYAGNSSNPEMFLRRIENESVRARVRLADGTEVGRPTRGSVAQRDVRLKGSGRSWSDDAEVTLAIDGDLLGEVRSRLLVDMVVTGVVALAVTALLLWFGMRYALSPLDSMTSVARSIAAGRRGTRLDPARTDTELGRTAAAFDDMLDSLEGAEARQRAAQEQVRRFVADAAHELRTPVTGVQAIAETLLQMRPDADPEEREELLLLLVQETRRAGRLVDDMVDMARIDAGLTLQPSSTDLTALADEQCRRVALLHPDLDITCSGDAPLTWADPGRVSQILANLVDNACQATPAGGRVAVAVSATPTTVSATVTDTGVGVPEADRERIFDRMVRLDVSRDRRSGGAGLGLAVARGLARSHGGELSLLDTDGPGATFRLDIPLTDAPGDTPATEATAPDGSGAPADAEDTGRSGD</sequence>
<dbReference type="InterPro" id="IPR003660">
    <property type="entry name" value="HAMP_dom"/>
</dbReference>
<keyword evidence="9" id="KW-0902">Two-component regulatory system</keyword>
<evidence type="ECO:0000256" key="9">
    <source>
        <dbReference type="ARBA" id="ARBA00023012"/>
    </source>
</evidence>
<dbReference type="InterPro" id="IPR050428">
    <property type="entry name" value="TCS_sensor_his_kinase"/>
</dbReference>
<accession>A0A7K3LV18</accession>
<dbReference type="Gene3D" id="3.30.565.10">
    <property type="entry name" value="Histidine kinase-like ATPase, C-terminal domain"/>
    <property type="match status" value="1"/>
</dbReference>
<evidence type="ECO:0000256" key="6">
    <source>
        <dbReference type="ARBA" id="ARBA00022692"/>
    </source>
</evidence>
<dbReference type="SMART" id="SM00388">
    <property type="entry name" value="HisKA"/>
    <property type="match status" value="1"/>
</dbReference>
<dbReference type="PANTHER" id="PTHR45436:SF5">
    <property type="entry name" value="SENSOR HISTIDINE KINASE TRCS"/>
    <property type="match status" value="1"/>
</dbReference>
<evidence type="ECO:0000259" key="13">
    <source>
        <dbReference type="PROSITE" id="PS50109"/>
    </source>
</evidence>
<comment type="catalytic activity">
    <reaction evidence="1">
        <text>ATP + protein L-histidine = ADP + protein N-phospho-L-histidine.</text>
        <dbReference type="EC" id="2.7.13.3"/>
    </reaction>
</comment>
<evidence type="ECO:0000256" key="7">
    <source>
        <dbReference type="ARBA" id="ARBA00022777"/>
    </source>
</evidence>
<evidence type="ECO:0000313" key="15">
    <source>
        <dbReference type="EMBL" id="NDK92135.1"/>
    </source>
</evidence>
<dbReference type="Gene3D" id="1.10.287.130">
    <property type="match status" value="1"/>
</dbReference>
<evidence type="ECO:0000256" key="4">
    <source>
        <dbReference type="ARBA" id="ARBA00022553"/>
    </source>
</evidence>
<comment type="caution">
    <text evidence="15">The sequence shown here is derived from an EMBL/GenBank/DDBJ whole genome shotgun (WGS) entry which is preliminary data.</text>
</comment>
<keyword evidence="10 12" id="KW-0472">Membrane</keyword>
<evidence type="ECO:0000256" key="5">
    <source>
        <dbReference type="ARBA" id="ARBA00022679"/>
    </source>
</evidence>
<dbReference type="EC" id="2.7.13.3" evidence="3"/>
<dbReference type="InterPro" id="IPR036097">
    <property type="entry name" value="HisK_dim/P_sf"/>
</dbReference>
<evidence type="ECO:0000256" key="1">
    <source>
        <dbReference type="ARBA" id="ARBA00000085"/>
    </source>
</evidence>
<dbReference type="GO" id="GO:0005886">
    <property type="term" value="C:plasma membrane"/>
    <property type="evidence" value="ECO:0007669"/>
    <property type="project" value="UniProtKB-SubCell"/>
</dbReference>
<dbReference type="Pfam" id="PF02518">
    <property type="entry name" value="HATPase_c"/>
    <property type="match status" value="1"/>
</dbReference>
<dbReference type="Gene3D" id="6.10.340.10">
    <property type="match status" value="1"/>
</dbReference>
<dbReference type="SUPFAM" id="SSF55874">
    <property type="entry name" value="ATPase domain of HSP90 chaperone/DNA topoisomerase II/histidine kinase"/>
    <property type="match status" value="1"/>
</dbReference>
<evidence type="ECO:0000256" key="8">
    <source>
        <dbReference type="ARBA" id="ARBA00022989"/>
    </source>
</evidence>
<dbReference type="PROSITE" id="PS50885">
    <property type="entry name" value="HAMP"/>
    <property type="match status" value="1"/>
</dbReference>